<dbReference type="Proteomes" id="UP000055019">
    <property type="component" value="Unassembled WGS sequence"/>
</dbReference>
<evidence type="ECO:0000313" key="2">
    <source>
        <dbReference type="Proteomes" id="UP000055019"/>
    </source>
</evidence>
<protein>
    <submittedName>
        <fullName evidence="1">Uncharacterized protein</fullName>
    </submittedName>
</protein>
<dbReference type="OrthoDB" id="8741240at2"/>
<evidence type="ECO:0000313" key="1">
    <source>
        <dbReference type="EMBL" id="SAL84308.1"/>
    </source>
</evidence>
<reference evidence="1" key="1">
    <citation type="submission" date="2016-01" db="EMBL/GenBank/DDBJ databases">
        <authorList>
            <person name="Peeters C."/>
        </authorList>
    </citation>
    <scope>NUCLEOTIDE SEQUENCE [LARGE SCALE GENOMIC DNA]</scope>
    <source>
        <strain evidence="1">LMG 29317</strain>
    </source>
</reference>
<dbReference type="RefSeq" id="WP_061151084.1">
    <property type="nucleotide sequence ID" value="NZ_FCOM02000051.1"/>
</dbReference>
<keyword evidence="2" id="KW-1185">Reference proteome</keyword>
<name>A0A158KT47_9BURK</name>
<dbReference type="AlphaFoldDB" id="A0A158KT47"/>
<sequence length="87" mass="9235">MLDGKRRNHPADWIGIVDAVEQTRLHRLEQAPVNAFEVIIAGSSVVLGSVQTSPIDLSNAVPNFFGAGIGSTTEYAGGKVRWCITGA</sequence>
<proteinExistence type="predicted"/>
<accession>A0A158KT47</accession>
<gene>
    <name evidence="1" type="ORF">AWB74_06896</name>
</gene>
<dbReference type="EMBL" id="FCOM02000051">
    <property type="protein sequence ID" value="SAL84308.1"/>
    <property type="molecule type" value="Genomic_DNA"/>
</dbReference>
<comment type="caution">
    <text evidence="1">The sequence shown here is derived from an EMBL/GenBank/DDBJ whole genome shotgun (WGS) entry which is preliminary data.</text>
</comment>
<organism evidence="1 2">
    <name type="scientific">Caballeronia arvi</name>
    <dbReference type="NCBI Taxonomy" id="1777135"/>
    <lineage>
        <taxon>Bacteria</taxon>
        <taxon>Pseudomonadati</taxon>
        <taxon>Pseudomonadota</taxon>
        <taxon>Betaproteobacteria</taxon>
        <taxon>Burkholderiales</taxon>
        <taxon>Burkholderiaceae</taxon>
        <taxon>Caballeronia</taxon>
    </lineage>
</organism>